<dbReference type="Gene3D" id="2.60.40.10">
    <property type="entry name" value="Immunoglobulins"/>
    <property type="match status" value="3"/>
</dbReference>
<dbReference type="InterPro" id="IPR007110">
    <property type="entry name" value="Ig-like_dom"/>
</dbReference>
<dbReference type="Proteomes" id="UP000005408">
    <property type="component" value="Unassembled WGS sequence"/>
</dbReference>
<dbReference type="AlphaFoldDB" id="A0A8W8NHN3"/>
<keyword evidence="2" id="KW-0732">Signal</keyword>
<organism evidence="11 12">
    <name type="scientific">Magallana gigas</name>
    <name type="common">Pacific oyster</name>
    <name type="synonym">Crassostrea gigas</name>
    <dbReference type="NCBI Taxonomy" id="29159"/>
    <lineage>
        <taxon>Eukaryota</taxon>
        <taxon>Metazoa</taxon>
        <taxon>Spiralia</taxon>
        <taxon>Lophotrochozoa</taxon>
        <taxon>Mollusca</taxon>
        <taxon>Bivalvia</taxon>
        <taxon>Autobranchia</taxon>
        <taxon>Pteriomorphia</taxon>
        <taxon>Ostreida</taxon>
        <taxon>Ostreoidea</taxon>
        <taxon>Ostreidae</taxon>
        <taxon>Magallana</taxon>
    </lineage>
</organism>
<dbReference type="PANTHER" id="PTHR23036:SF151">
    <property type="entry name" value="FIBRONECTIN TYPE-III DOMAIN-CONTAINING PROTEIN"/>
    <property type="match status" value="1"/>
</dbReference>
<proteinExistence type="inferred from homology"/>
<sequence>MTRSWKTRPKHGTYIEHFTYYAERDVKTVFITEAGGKSGVEFNSDLGSNRDFLRHEIQMLKMEERCFIFLLFTLLHLPHTADLCLYNCCYCGEVSPPNVYVSMGSTLELNCTIEKDDSPYRLMFIFNQKEVHPLESSRAQNNSIVLRKVIQSVEEGGDYSCYKNDKKVGSSTVEVVYPLQPVKESAFVCELFDWDKYLSCSWRIGTYKRESNIDVAVVAETEKDPFMPENIDRQLLMSYSYPYHVLFTLACCKLNHSTLRPAQTNNTFASWNANLGQPYTIKFHLTITQTRTNETLRQTLTRNVRDIVKPAPVSKIFAESISSTSLTLKWENSHPDRFQIYGIFSSDEWTSHNFSKNLSKTKDRIQEMNFTDLIPFTKYNFTITRRPLRKTGANSYVQNGHWSRPTSATIRTLPDEPVSPPIIIEGSFSRVGEHQVVLYWKPIKPMDRRGIISNYTVDFASLNDNTKSSIVSQYENISLPLDSNKWYNISIFAVTLEGFKSPSNSEIVPSKIDGPQISSVVIELNRDRTEALVHWEPNSECLYYVVFWKTDTKLDWKTSTQSNTTLSVQNLSNFKVGVSCSANLFHSSLANLSHSSPANLSHSSLVESMVVGGGMWWSNCKYPEETEPALASSLTLTPDRVALDVTWTLLCDGLSSYPQWFNLTWCDLHPSKEVCQDEDYVLLDPREKYYRLEDLNHSRTYRVRINSVSKDNHVRTNMEYKDKKPGIYEYIEDKATYLILPLTIISSIIIVVVILLIYIVRKCKSEKDAMAVEVPFVQNKDAKEDVSYNTRNKQFLELTDKMDYQVVDGSQYSDLEKDSSETRINDIELGLKDQEVEPEVPFILDEMMMVDKVKKSKKTPQSSDYSKFIVASGHTNNSDVFHQSQSQSGNHVHESQSPLSSDDVSPSVLTNQNLSTDLSQSDPLSNQTWSGMQNKKVTSSSSSSSSSSDDDDNEDDAYQDVGHFDDSSSSTDTSAYPPLQSVPYSRSGYTEQDIDSYSKARVNEDISAGTDDELLISSQDPESSGCGKDSTEFDLKSPQSIIHSAKTQQVLSEAALTSFPASNTPVLQSCANSPSPPPLGDLADSSSPTEDSVGQPSSTSGASVTSSTSDYNEGGYKAVDLDSGWTSSIQSSAYH</sequence>
<feature type="compositionally biased region" description="Polar residues" evidence="7">
    <location>
        <begin position="1084"/>
        <end position="1096"/>
    </location>
</feature>
<feature type="compositionally biased region" description="Low complexity" evidence="7">
    <location>
        <begin position="1097"/>
        <end position="1109"/>
    </location>
</feature>
<feature type="compositionally biased region" description="Low complexity" evidence="7">
    <location>
        <begin position="897"/>
        <end position="909"/>
    </location>
</feature>
<keyword evidence="12" id="KW-1185">Reference proteome</keyword>
<name>A0A8W8NHN3_MAGGI</name>
<evidence type="ECO:0000256" key="2">
    <source>
        <dbReference type="ARBA" id="ARBA00022729"/>
    </source>
</evidence>
<evidence type="ECO:0000313" key="12">
    <source>
        <dbReference type="Proteomes" id="UP000005408"/>
    </source>
</evidence>
<feature type="domain" description="Fibronectin type-III" evidence="10">
    <location>
        <begin position="312"/>
        <end position="415"/>
    </location>
</feature>
<dbReference type="GO" id="GO:0043235">
    <property type="term" value="C:receptor complex"/>
    <property type="evidence" value="ECO:0007669"/>
    <property type="project" value="TreeGrafter"/>
</dbReference>
<dbReference type="InterPro" id="IPR003961">
    <property type="entry name" value="FN3_dom"/>
</dbReference>
<evidence type="ECO:0000259" key="10">
    <source>
        <dbReference type="PROSITE" id="PS50853"/>
    </source>
</evidence>
<dbReference type="SUPFAM" id="SSF49265">
    <property type="entry name" value="Fibronectin type III"/>
    <property type="match status" value="2"/>
</dbReference>
<evidence type="ECO:0000256" key="6">
    <source>
        <dbReference type="ARBA" id="ARBA00023180"/>
    </source>
</evidence>
<dbReference type="GO" id="GO:0009897">
    <property type="term" value="C:external side of plasma membrane"/>
    <property type="evidence" value="ECO:0007669"/>
    <property type="project" value="TreeGrafter"/>
</dbReference>
<dbReference type="SUPFAM" id="SSF48726">
    <property type="entry name" value="Immunoglobulin"/>
    <property type="match status" value="1"/>
</dbReference>
<dbReference type="InterPro" id="IPR050379">
    <property type="entry name" value="Type-I_Cytokine_Rcpt"/>
</dbReference>
<dbReference type="SMART" id="SM00060">
    <property type="entry name" value="FN3"/>
    <property type="match status" value="3"/>
</dbReference>
<evidence type="ECO:0000256" key="1">
    <source>
        <dbReference type="ARBA" id="ARBA00010890"/>
    </source>
</evidence>
<evidence type="ECO:0000259" key="9">
    <source>
        <dbReference type="PROSITE" id="PS50835"/>
    </source>
</evidence>
<feature type="compositionally biased region" description="Polar residues" evidence="7">
    <location>
        <begin position="910"/>
        <end position="938"/>
    </location>
</feature>
<keyword evidence="3" id="KW-0677">Repeat</keyword>
<dbReference type="InterPro" id="IPR013783">
    <property type="entry name" value="Ig-like_fold"/>
</dbReference>
<evidence type="ECO:0000256" key="7">
    <source>
        <dbReference type="SAM" id="MobiDB-lite"/>
    </source>
</evidence>
<comment type="similarity">
    <text evidence="1">Belongs to the type I cytokine receptor family. Type 3 subfamily.</text>
</comment>
<feature type="compositionally biased region" description="Acidic residues" evidence="7">
    <location>
        <begin position="948"/>
        <end position="958"/>
    </location>
</feature>
<reference evidence="11" key="1">
    <citation type="submission" date="2022-08" db="UniProtKB">
        <authorList>
            <consortium name="EnsemblMetazoa"/>
        </authorList>
    </citation>
    <scope>IDENTIFICATION</scope>
    <source>
        <strain evidence="11">05x7-T-G4-1.051#20</strain>
    </source>
</reference>
<dbReference type="PROSITE" id="PS50835">
    <property type="entry name" value="IG_LIKE"/>
    <property type="match status" value="1"/>
</dbReference>
<feature type="compositionally biased region" description="Polar residues" evidence="7">
    <location>
        <begin position="1124"/>
        <end position="1135"/>
    </location>
</feature>
<feature type="domain" description="Ig-like" evidence="9">
    <location>
        <begin position="78"/>
        <end position="177"/>
    </location>
</feature>
<evidence type="ECO:0000256" key="8">
    <source>
        <dbReference type="SAM" id="Phobius"/>
    </source>
</evidence>
<keyword evidence="6" id="KW-0325">Glycoprotein</keyword>
<feature type="compositionally biased region" description="Polar residues" evidence="7">
    <location>
        <begin position="1063"/>
        <end position="1073"/>
    </location>
</feature>
<feature type="region of interest" description="Disordered" evidence="7">
    <location>
        <begin position="877"/>
        <end position="1040"/>
    </location>
</feature>
<evidence type="ECO:0000313" key="11">
    <source>
        <dbReference type="EnsemblMetazoa" id="G622.1:cds"/>
    </source>
</evidence>
<feature type="transmembrane region" description="Helical" evidence="8">
    <location>
        <begin position="737"/>
        <end position="760"/>
    </location>
</feature>
<dbReference type="PROSITE" id="PS50853">
    <property type="entry name" value="FN3"/>
    <property type="match status" value="2"/>
</dbReference>
<dbReference type="CDD" id="cd00063">
    <property type="entry name" value="FN3"/>
    <property type="match status" value="2"/>
</dbReference>
<accession>A0A8W8NHN3</accession>
<keyword evidence="8" id="KW-0812">Transmembrane</keyword>
<protein>
    <submittedName>
        <fullName evidence="11">Uncharacterized protein</fullName>
    </submittedName>
</protein>
<dbReference type="InterPro" id="IPR036116">
    <property type="entry name" value="FN3_sf"/>
</dbReference>
<feature type="compositionally biased region" description="Polar residues" evidence="7">
    <location>
        <begin position="877"/>
        <end position="890"/>
    </location>
</feature>
<evidence type="ECO:0000256" key="4">
    <source>
        <dbReference type="ARBA" id="ARBA00023157"/>
    </source>
</evidence>
<dbReference type="PANTHER" id="PTHR23036">
    <property type="entry name" value="CYTOKINE RECEPTOR"/>
    <property type="match status" value="1"/>
</dbReference>
<keyword evidence="5" id="KW-0675">Receptor</keyword>
<feature type="region of interest" description="Disordered" evidence="7">
    <location>
        <begin position="1063"/>
        <end position="1135"/>
    </location>
</feature>
<keyword evidence="8" id="KW-1133">Transmembrane helix</keyword>
<dbReference type="GO" id="GO:0004896">
    <property type="term" value="F:cytokine receptor activity"/>
    <property type="evidence" value="ECO:0007669"/>
    <property type="project" value="TreeGrafter"/>
</dbReference>
<dbReference type="GO" id="GO:0019955">
    <property type="term" value="F:cytokine binding"/>
    <property type="evidence" value="ECO:0007669"/>
    <property type="project" value="TreeGrafter"/>
</dbReference>
<evidence type="ECO:0000256" key="3">
    <source>
        <dbReference type="ARBA" id="ARBA00022737"/>
    </source>
</evidence>
<keyword evidence="8" id="KW-0472">Membrane</keyword>
<feature type="domain" description="Fibronectin type-III" evidence="10">
    <location>
        <begin position="420"/>
        <end position="513"/>
    </location>
</feature>
<dbReference type="EnsemblMetazoa" id="G622.1">
    <property type="protein sequence ID" value="G622.1:cds"/>
    <property type="gene ID" value="G622"/>
</dbReference>
<evidence type="ECO:0000256" key="5">
    <source>
        <dbReference type="ARBA" id="ARBA00023170"/>
    </source>
</evidence>
<dbReference type="InterPro" id="IPR036179">
    <property type="entry name" value="Ig-like_dom_sf"/>
</dbReference>
<keyword evidence="4" id="KW-1015">Disulfide bond</keyword>